<organism evidence="2 3">
    <name type="scientific">Nocardioides piscis</name>
    <dbReference type="NCBI Taxonomy" id="2714938"/>
    <lineage>
        <taxon>Bacteria</taxon>
        <taxon>Bacillati</taxon>
        <taxon>Actinomycetota</taxon>
        <taxon>Actinomycetes</taxon>
        <taxon>Propionibacteriales</taxon>
        <taxon>Nocardioidaceae</taxon>
        <taxon>Nocardioides</taxon>
    </lineage>
</organism>
<evidence type="ECO:0000313" key="2">
    <source>
        <dbReference type="EMBL" id="QIK76250.1"/>
    </source>
</evidence>
<dbReference type="KEGG" id="npi:G7071_13245"/>
<dbReference type="Proteomes" id="UP000502035">
    <property type="component" value="Chromosome"/>
</dbReference>
<dbReference type="GO" id="GO:0032259">
    <property type="term" value="P:methylation"/>
    <property type="evidence" value="ECO:0007669"/>
    <property type="project" value="UniProtKB-KW"/>
</dbReference>
<keyword evidence="2" id="KW-0489">Methyltransferase</keyword>
<dbReference type="PANTHER" id="PTHR43861">
    <property type="entry name" value="TRANS-ACONITATE 2-METHYLTRANSFERASE-RELATED"/>
    <property type="match status" value="1"/>
</dbReference>
<proteinExistence type="predicted"/>
<feature type="domain" description="Methyltransferase type 11" evidence="1">
    <location>
        <begin position="47"/>
        <end position="138"/>
    </location>
</feature>
<accession>A0A6G7YHJ8</accession>
<name>A0A6G7YHJ8_9ACTN</name>
<dbReference type="SUPFAM" id="SSF53335">
    <property type="entry name" value="S-adenosyl-L-methionine-dependent methyltransferases"/>
    <property type="match status" value="1"/>
</dbReference>
<dbReference type="CDD" id="cd02440">
    <property type="entry name" value="AdoMet_MTases"/>
    <property type="match status" value="1"/>
</dbReference>
<dbReference type="AlphaFoldDB" id="A0A6G7YHJ8"/>
<dbReference type="EMBL" id="CP049866">
    <property type="protein sequence ID" value="QIK76250.1"/>
    <property type="molecule type" value="Genomic_DNA"/>
</dbReference>
<dbReference type="InterPro" id="IPR029063">
    <property type="entry name" value="SAM-dependent_MTases_sf"/>
</dbReference>
<dbReference type="Pfam" id="PF08241">
    <property type="entry name" value="Methyltransf_11"/>
    <property type="match status" value="1"/>
</dbReference>
<dbReference type="RefSeq" id="WP_166319512.1">
    <property type="nucleotide sequence ID" value="NZ_CP049866.1"/>
</dbReference>
<keyword evidence="2" id="KW-0808">Transferase</keyword>
<evidence type="ECO:0000259" key="1">
    <source>
        <dbReference type="Pfam" id="PF08241"/>
    </source>
</evidence>
<keyword evidence="3" id="KW-1185">Reference proteome</keyword>
<protein>
    <submittedName>
        <fullName evidence="2">Class I SAM-dependent methyltransferase</fullName>
    </submittedName>
</protein>
<evidence type="ECO:0000313" key="3">
    <source>
        <dbReference type="Proteomes" id="UP000502035"/>
    </source>
</evidence>
<dbReference type="GO" id="GO:0008757">
    <property type="term" value="F:S-adenosylmethionine-dependent methyltransferase activity"/>
    <property type="evidence" value="ECO:0007669"/>
    <property type="project" value="InterPro"/>
</dbReference>
<reference evidence="2 3" key="1">
    <citation type="submission" date="2020-03" db="EMBL/GenBank/DDBJ databases">
        <title>Nocardioides sp. nov., isolated from fish.</title>
        <authorList>
            <person name="Hyun D.-W."/>
            <person name="Bae J.-W."/>
        </authorList>
    </citation>
    <scope>NUCLEOTIDE SEQUENCE [LARGE SCALE GENOMIC DNA]</scope>
    <source>
        <strain evidence="2 3">HDW12A</strain>
    </source>
</reference>
<dbReference type="InterPro" id="IPR013216">
    <property type="entry name" value="Methyltransf_11"/>
</dbReference>
<gene>
    <name evidence="2" type="ORF">G7071_13245</name>
</gene>
<dbReference type="Gene3D" id="3.40.50.150">
    <property type="entry name" value="Vaccinia Virus protein VP39"/>
    <property type="match status" value="1"/>
</dbReference>
<sequence length="204" mass="22184">MSSRDATVDAYETDAAAYAVNGAFMPDSVRRDIEDLVARLGRGARVLEVGSGGGRDARLMEHLGLRVRRTDITPAFVTLLREQGHDADVIDPLRDDLGSPDGAYDAVWANASLLHVARTDLPTVMARLAEVTRSGGFLRMSVKEGDGEGWSTHGSISNPRHFTYWRADPLREVVAGAGWNDVEITSQVDSRAGQPWLEVLAVRA</sequence>
<dbReference type="PANTHER" id="PTHR43861:SF1">
    <property type="entry name" value="TRANS-ACONITATE 2-METHYLTRANSFERASE"/>
    <property type="match status" value="1"/>
</dbReference>